<dbReference type="Pfam" id="PF00109">
    <property type="entry name" value="ketoacyl-synt"/>
    <property type="match status" value="1"/>
</dbReference>
<sequence>MTKYTDHLGRPVVAVTGIGVVTSLGVGKQENWAALTSGRSGIHPITRFPVDLLNTRIAGTVDFLGSSNQGATALTYELAETAAAEAIGQSGLAGAFDGPLFLASPPVELSWHSRFAMYGQSDEQEGYARLLATASKQNGDVFDSVMFGAVADRLADRFGATGLPITLSTACASGATAIQLGVEAIRRGESDRALSIGADGSATAEALIRFSLLSALSTQNDVPEKASKPFSKDRDGFVLAEGSAALVLESLESALARGAKVLGVLAGCGERADDFHRTRSKPDGSPAIAAVRAALADSGLGEDRIDYINAHGTSTPENDKMEHMSLSTVFGERMRRLPISSNKSMIGHTLSAAGAIEAAFSLMTMLEGVIPPTINYDNPDPAIELDVVPNAKRQADVSAVLSNSFGFGGQNTCLVMAREPV</sequence>
<dbReference type="PANTHER" id="PTHR11712:SF336">
    <property type="entry name" value="3-OXOACYL-[ACYL-CARRIER-PROTEIN] SYNTHASE, MITOCHONDRIAL"/>
    <property type="match status" value="1"/>
</dbReference>
<gene>
    <name evidence="6" type="ORF">C7I84_12100</name>
</gene>
<dbReference type="InterPro" id="IPR020841">
    <property type="entry name" value="PKS_Beta-ketoAc_synthase_dom"/>
</dbReference>
<dbReference type="InterPro" id="IPR014030">
    <property type="entry name" value="Ketoacyl_synth_N"/>
</dbReference>
<dbReference type="PROSITE" id="PS00606">
    <property type="entry name" value="KS3_1"/>
    <property type="match status" value="1"/>
</dbReference>
<dbReference type="Proteomes" id="UP000241229">
    <property type="component" value="Unassembled WGS sequence"/>
</dbReference>
<proteinExistence type="inferred from homology"/>
<dbReference type="Pfam" id="PF02801">
    <property type="entry name" value="Ketoacyl-synt_C"/>
    <property type="match status" value="1"/>
</dbReference>
<evidence type="ECO:0000313" key="6">
    <source>
        <dbReference type="EMBL" id="PSJ60036.1"/>
    </source>
</evidence>
<keyword evidence="7" id="KW-1185">Reference proteome</keyword>
<comment type="similarity">
    <text evidence="2 4">Belongs to the thiolase-like superfamily. Beta-ketoacyl-ACP synthases family.</text>
</comment>
<reference evidence="6 7" key="1">
    <citation type="submission" date="2018-03" db="EMBL/GenBank/DDBJ databases">
        <title>The draft genome of Mesorhizobium sp. 6GN-30.</title>
        <authorList>
            <person name="Liu L."/>
            <person name="Li L."/>
            <person name="Wang T."/>
            <person name="Zhang X."/>
            <person name="Liang L."/>
        </authorList>
    </citation>
    <scope>NUCLEOTIDE SEQUENCE [LARGE SCALE GENOMIC DNA]</scope>
    <source>
        <strain evidence="6 7">6GN30</strain>
    </source>
</reference>
<evidence type="ECO:0000256" key="2">
    <source>
        <dbReference type="ARBA" id="ARBA00008467"/>
    </source>
</evidence>
<dbReference type="OrthoDB" id="9808669at2"/>
<dbReference type="InterPro" id="IPR018201">
    <property type="entry name" value="Ketoacyl_synth_AS"/>
</dbReference>
<dbReference type="SUPFAM" id="SSF53901">
    <property type="entry name" value="Thiolase-like"/>
    <property type="match status" value="2"/>
</dbReference>
<dbReference type="Gene3D" id="3.40.47.10">
    <property type="match status" value="1"/>
</dbReference>
<comment type="caution">
    <text evidence="6">The sequence shown here is derived from an EMBL/GenBank/DDBJ whole genome shotgun (WGS) entry which is preliminary data.</text>
</comment>
<comment type="pathway">
    <text evidence="1">Lipid metabolism; fatty acid biosynthesis.</text>
</comment>
<dbReference type="GO" id="GO:0005829">
    <property type="term" value="C:cytosol"/>
    <property type="evidence" value="ECO:0007669"/>
    <property type="project" value="TreeGrafter"/>
</dbReference>
<organism evidence="6 7">
    <name type="scientific">Kumtagia ephedrae</name>
    <dbReference type="NCBI Taxonomy" id="2116701"/>
    <lineage>
        <taxon>Bacteria</taxon>
        <taxon>Pseudomonadati</taxon>
        <taxon>Pseudomonadota</taxon>
        <taxon>Alphaproteobacteria</taxon>
        <taxon>Hyphomicrobiales</taxon>
        <taxon>Phyllobacteriaceae</taxon>
        <taxon>Kumtagia</taxon>
    </lineage>
</organism>
<dbReference type="AlphaFoldDB" id="A0A2P7SC27"/>
<dbReference type="GO" id="GO:0004315">
    <property type="term" value="F:3-oxoacyl-[acyl-carrier-protein] synthase activity"/>
    <property type="evidence" value="ECO:0007669"/>
    <property type="project" value="InterPro"/>
</dbReference>
<dbReference type="GO" id="GO:0006633">
    <property type="term" value="P:fatty acid biosynthetic process"/>
    <property type="evidence" value="ECO:0007669"/>
    <property type="project" value="InterPro"/>
</dbReference>
<dbReference type="InterPro" id="IPR000794">
    <property type="entry name" value="Beta-ketoacyl_synthase"/>
</dbReference>
<evidence type="ECO:0000313" key="7">
    <source>
        <dbReference type="Proteomes" id="UP000241229"/>
    </source>
</evidence>
<evidence type="ECO:0000256" key="4">
    <source>
        <dbReference type="RuleBase" id="RU003694"/>
    </source>
</evidence>
<dbReference type="PANTHER" id="PTHR11712">
    <property type="entry name" value="POLYKETIDE SYNTHASE-RELATED"/>
    <property type="match status" value="1"/>
</dbReference>
<name>A0A2P7SC27_9HYPH</name>
<protein>
    <submittedName>
        <fullName evidence="6">Beta-ketoacyl-ACP synthase II</fullName>
    </submittedName>
</protein>
<dbReference type="CDD" id="cd00834">
    <property type="entry name" value="KAS_I_II"/>
    <property type="match status" value="1"/>
</dbReference>
<dbReference type="EMBL" id="PXYK01000010">
    <property type="protein sequence ID" value="PSJ60036.1"/>
    <property type="molecule type" value="Genomic_DNA"/>
</dbReference>
<dbReference type="RefSeq" id="WP_106772449.1">
    <property type="nucleotide sequence ID" value="NZ_PXYK01000010.1"/>
</dbReference>
<accession>A0A2P7SC27</accession>
<feature type="domain" description="Ketosynthase family 3 (KS3)" evidence="5">
    <location>
        <begin position="10"/>
        <end position="418"/>
    </location>
</feature>
<evidence type="ECO:0000256" key="3">
    <source>
        <dbReference type="ARBA" id="ARBA00022679"/>
    </source>
</evidence>
<keyword evidence="3 4" id="KW-0808">Transferase</keyword>
<evidence type="ECO:0000256" key="1">
    <source>
        <dbReference type="ARBA" id="ARBA00005194"/>
    </source>
</evidence>
<dbReference type="NCBIfam" id="NF005076">
    <property type="entry name" value="PRK06501.1"/>
    <property type="match status" value="1"/>
</dbReference>
<evidence type="ECO:0000259" key="5">
    <source>
        <dbReference type="PROSITE" id="PS52004"/>
    </source>
</evidence>
<dbReference type="SMART" id="SM00825">
    <property type="entry name" value="PKS_KS"/>
    <property type="match status" value="1"/>
</dbReference>
<dbReference type="PROSITE" id="PS52004">
    <property type="entry name" value="KS3_2"/>
    <property type="match status" value="1"/>
</dbReference>
<dbReference type="InterPro" id="IPR014031">
    <property type="entry name" value="Ketoacyl_synth_C"/>
</dbReference>
<dbReference type="InterPro" id="IPR016039">
    <property type="entry name" value="Thiolase-like"/>
</dbReference>